<dbReference type="GO" id="GO:0016020">
    <property type="term" value="C:membrane"/>
    <property type="evidence" value="ECO:0007669"/>
    <property type="project" value="UniProtKB-SubCell"/>
</dbReference>
<evidence type="ECO:0000256" key="3">
    <source>
        <dbReference type="ARBA" id="ARBA00022692"/>
    </source>
</evidence>
<feature type="transmembrane region" description="Helical" evidence="6">
    <location>
        <begin position="111"/>
        <end position="130"/>
    </location>
</feature>
<gene>
    <name evidence="7" type="ORF">I41_53500</name>
</gene>
<dbReference type="AlphaFoldDB" id="A0A517U646"/>
<evidence type="ECO:0000256" key="5">
    <source>
        <dbReference type="ARBA" id="ARBA00023136"/>
    </source>
</evidence>
<evidence type="ECO:0000313" key="7">
    <source>
        <dbReference type="EMBL" id="QDT76105.1"/>
    </source>
</evidence>
<accession>A0A517U646</accession>
<organism evidence="7 8">
    <name type="scientific">Lacipirellula limnantheis</name>
    <dbReference type="NCBI Taxonomy" id="2528024"/>
    <lineage>
        <taxon>Bacteria</taxon>
        <taxon>Pseudomonadati</taxon>
        <taxon>Planctomycetota</taxon>
        <taxon>Planctomycetia</taxon>
        <taxon>Pirellulales</taxon>
        <taxon>Lacipirellulaceae</taxon>
        <taxon>Lacipirellula</taxon>
    </lineage>
</organism>
<feature type="transmembrane region" description="Helical" evidence="6">
    <location>
        <begin position="77"/>
        <end position="99"/>
    </location>
</feature>
<dbReference type="PANTHER" id="PTHR31885:SF6">
    <property type="entry name" value="GH04784P"/>
    <property type="match status" value="1"/>
</dbReference>
<dbReference type="InterPro" id="IPR012506">
    <property type="entry name" value="TMEM86B-like"/>
</dbReference>
<keyword evidence="5 6" id="KW-0472">Membrane</keyword>
<keyword evidence="8" id="KW-1185">Reference proteome</keyword>
<proteinExistence type="inferred from homology"/>
<feature type="transmembrane region" description="Helical" evidence="6">
    <location>
        <begin position="6"/>
        <end position="23"/>
    </location>
</feature>
<keyword evidence="3 6" id="KW-0812">Transmembrane</keyword>
<evidence type="ECO:0000313" key="8">
    <source>
        <dbReference type="Proteomes" id="UP000317909"/>
    </source>
</evidence>
<reference evidence="7 8" key="1">
    <citation type="submission" date="2019-02" db="EMBL/GenBank/DDBJ databases">
        <title>Deep-cultivation of Planctomycetes and their phenomic and genomic characterization uncovers novel biology.</title>
        <authorList>
            <person name="Wiegand S."/>
            <person name="Jogler M."/>
            <person name="Boedeker C."/>
            <person name="Pinto D."/>
            <person name="Vollmers J."/>
            <person name="Rivas-Marin E."/>
            <person name="Kohn T."/>
            <person name="Peeters S.H."/>
            <person name="Heuer A."/>
            <person name="Rast P."/>
            <person name="Oberbeckmann S."/>
            <person name="Bunk B."/>
            <person name="Jeske O."/>
            <person name="Meyerdierks A."/>
            <person name="Storesund J.E."/>
            <person name="Kallscheuer N."/>
            <person name="Luecker S."/>
            <person name="Lage O.M."/>
            <person name="Pohl T."/>
            <person name="Merkel B.J."/>
            <person name="Hornburger P."/>
            <person name="Mueller R.-W."/>
            <person name="Bruemmer F."/>
            <person name="Labrenz M."/>
            <person name="Spormann A.M."/>
            <person name="Op den Camp H."/>
            <person name="Overmann J."/>
            <person name="Amann R."/>
            <person name="Jetten M.S.M."/>
            <person name="Mascher T."/>
            <person name="Medema M.H."/>
            <person name="Devos D.P."/>
            <person name="Kaster A.-K."/>
            <person name="Ovreas L."/>
            <person name="Rohde M."/>
            <person name="Galperin M.Y."/>
            <person name="Jogler C."/>
        </authorList>
    </citation>
    <scope>NUCLEOTIDE SEQUENCE [LARGE SCALE GENOMIC DNA]</scope>
    <source>
        <strain evidence="7 8">I41</strain>
    </source>
</reference>
<dbReference type="KEGG" id="llh:I41_53500"/>
<feature type="transmembrane region" description="Helical" evidence="6">
    <location>
        <begin position="136"/>
        <end position="156"/>
    </location>
</feature>
<sequence length="232" mass="24677">MNLRDLMLPLIAVVAAVAYWQGIDFDSKATSIALKMTPALAMALEVFRQRRCAAGSLVAALVVHAVGDGLLNLGSDYLLMGMGAFFLGHLGYIAAFLPHRYPLAQLPGRRRTAIVVLIVSMFALTIYIWPLLRGPLAIASPLYSAALTAMAAAALLGRWRGPWVVAGALLFVLSDVVLGLRLFAGQTLFAPVIWPAYAAAQILMPLGYLATPRLSAAGDSGTVTMEPANRLS</sequence>
<evidence type="ECO:0000256" key="4">
    <source>
        <dbReference type="ARBA" id="ARBA00022989"/>
    </source>
</evidence>
<protein>
    <submittedName>
        <fullName evidence="7">YhhN-like protein</fullName>
    </submittedName>
</protein>
<keyword evidence="4 6" id="KW-1133">Transmembrane helix</keyword>
<dbReference type="Pfam" id="PF07947">
    <property type="entry name" value="YhhN"/>
    <property type="match status" value="1"/>
</dbReference>
<dbReference type="PANTHER" id="PTHR31885">
    <property type="entry name" value="GH04784P"/>
    <property type="match status" value="1"/>
</dbReference>
<comment type="similarity">
    <text evidence="2">Belongs to the TMEM86 family.</text>
</comment>
<evidence type="ECO:0000256" key="1">
    <source>
        <dbReference type="ARBA" id="ARBA00004141"/>
    </source>
</evidence>
<name>A0A517U646_9BACT</name>
<comment type="subcellular location">
    <subcellularLocation>
        <location evidence="1">Membrane</location>
        <topology evidence="1">Multi-pass membrane protein</topology>
    </subcellularLocation>
</comment>
<dbReference type="Proteomes" id="UP000317909">
    <property type="component" value="Chromosome"/>
</dbReference>
<dbReference type="RefSeq" id="WP_145435855.1">
    <property type="nucleotide sequence ID" value="NZ_CP036339.1"/>
</dbReference>
<feature type="transmembrane region" description="Helical" evidence="6">
    <location>
        <begin position="189"/>
        <end position="210"/>
    </location>
</feature>
<evidence type="ECO:0000256" key="2">
    <source>
        <dbReference type="ARBA" id="ARBA00007375"/>
    </source>
</evidence>
<dbReference type="EMBL" id="CP036339">
    <property type="protein sequence ID" value="QDT76105.1"/>
    <property type="molecule type" value="Genomic_DNA"/>
</dbReference>
<feature type="transmembrane region" description="Helical" evidence="6">
    <location>
        <begin position="163"/>
        <end position="183"/>
    </location>
</feature>
<evidence type="ECO:0000256" key="6">
    <source>
        <dbReference type="SAM" id="Phobius"/>
    </source>
</evidence>
<dbReference type="GO" id="GO:0016787">
    <property type="term" value="F:hydrolase activity"/>
    <property type="evidence" value="ECO:0007669"/>
    <property type="project" value="TreeGrafter"/>
</dbReference>
<dbReference type="OrthoDB" id="345840at2"/>